<evidence type="ECO:0000313" key="3">
    <source>
        <dbReference type="RefSeq" id="XP_027071809.1"/>
    </source>
</evidence>
<evidence type="ECO:0000256" key="1">
    <source>
        <dbReference type="SAM" id="MobiDB-lite"/>
    </source>
</evidence>
<keyword evidence="2" id="KW-1185">Reference proteome</keyword>
<feature type="compositionally biased region" description="Basic and acidic residues" evidence="1">
    <location>
        <begin position="1"/>
        <end position="11"/>
    </location>
</feature>
<accession>A0A6P6T0H6</accession>
<feature type="region of interest" description="Disordered" evidence="1">
    <location>
        <begin position="1"/>
        <end position="68"/>
    </location>
</feature>
<dbReference type="AlphaFoldDB" id="A0A6P6T0H6"/>
<dbReference type="Proteomes" id="UP001652660">
    <property type="component" value="Chromosome 6e"/>
</dbReference>
<organism evidence="2 3">
    <name type="scientific">Coffea arabica</name>
    <name type="common">Arabian coffee</name>
    <dbReference type="NCBI Taxonomy" id="13443"/>
    <lineage>
        <taxon>Eukaryota</taxon>
        <taxon>Viridiplantae</taxon>
        <taxon>Streptophyta</taxon>
        <taxon>Embryophyta</taxon>
        <taxon>Tracheophyta</taxon>
        <taxon>Spermatophyta</taxon>
        <taxon>Magnoliopsida</taxon>
        <taxon>eudicotyledons</taxon>
        <taxon>Gunneridae</taxon>
        <taxon>Pentapetalae</taxon>
        <taxon>asterids</taxon>
        <taxon>lamiids</taxon>
        <taxon>Gentianales</taxon>
        <taxon>Rubiaceae</taxon>
        <taxon>Ixoroideae</taxon>
        <taxon>Gardenieae complex</taxon>
        <taxon>Bertiereae - Coffeeae clade</taxon>
        <taxon>Coffeeae</taxon>
        <taxon>Coffea</taxon>
    </lineage>
</organism>
<dbReference type="RefSeq" id="XP_071911768.1">
    <property type="nucleotide sequence ID" value="XM_072055667.1"/>
</dbReference>
<proteinExistence type="predicted"/>
<reference evidence="3" key="2">
    <citation type="submission" date="2025-04" db="UniProtKB">
        <authorList>
            <consortium name="RefSeq"/>
        </authorList>
    </citation>
    <scope>IDENTIFICATION</scope>
    <source>
        <tissue evidence="3 4">Leaves</tissue>
    </source>
</reference>
<feature type="compositionally biased region" description="Basic and acidic residues" evidence="1">
    <location>
        <begin position="40"/>
        <end position="53"/>
    </location>
</feature>
<gene>
    <name evidence="3 4" type="primary">LOC113696619</name>
</gene>
<evidence type="ECO:0000313" key="4">
    <source>
        <dbReference type="RefSeq" id="XP_071911768.1"/>
    </source>
</evidence>
<evidence type="ECO:0000313" key="2">
    <source>
        <dbReference type="Proteomes" id="UP001652660"/>
    </source>
</evidence>
<dbReference type="GeneID" id="113696619"/>
<protein>
    <submittedName>
        <fullName evidence="3">Uncharacterized protein LOC113696619</fullName>
    </submittedName>
</protein>
<name>A0A6P6T0H6_COFAR</name>
<reference evidence="2" key="1">
    <citation type="journal article" date="2025" name="Foods">
        <title>Unveiling the Microbial Signatures of Arabica Coffee Cherries: Insights into Ripeness Specific Diversity, Functional Traits, and Implications for Quality and Safety.</title>
        <authorList>
            <consortium name="RefSeq"/>
            <person name="Tenea G.N."/>
            <person name="Cifuentes V."/>
            <person name="Reyes P."/>
            <person name="Cevallos-Vallejos M."/>
        </authorList>
    </citation>
    <scope>NUCLEOTIDE SEQUENCE [LARGE SCALE GENOMIC DNA]</scope>
</reference>
<feature type="compositionally biased region" description="Polar residues" evidence="1">
    <location>
        <begin position="30"/>
        <end position="39"/>
    </location>
</feature>
<sequence length="304" mass="34761">MKKEFLDDAFKPLHHRPDRMANNSAKRKGTTQPYSNYQSNHERLQYPWKEEKFQSISSKPKHKDESSMAESCERIVETFLAPYIDQHRRMKVSKSCHQDEIPMEKSVEFIVHKGESYFVPLLVKKVDVEENPNIKHDGKVLEVQSTLASNQGLVGEKSGIRDSSVIHEVKFEGKKEVKLEESVKEKRSEDSSESSEIHEKESKLNLCVKTSGCELTLRVEQRVFVLMTNHPYFVLPSIFVDFGQVSRLLDMLNCGVVHPCCPFIESCNTFAILPTQGLEVMSIERCSIIKGLANVMQSGFSFVM</sequence>
<dbReference type="RefSeq" id="XP_027071809.1">
    <property type="nucleotide sequence ID" value="XM_027216008.1"/>
</dbReference>